<reference evidence="1 2" key="1">
    <citation type="submission" date="2020-04" db="EMBL/GenBank/DDBJ databases">
        <title>Flammeovirga sp. SR4, a novel species isolated from seawater.</title>
        <authorList>
            <person name="Wang X."/>
        </authorList>
    </citation>
    <scope>NUCLEOTIDE SEQUENCE [LARGE SCALE GENOMIC DNA]</scope>
    <source>
        <strain evidence="1 2">ATCC 23126</strain>
    </source>
</reference>
<dbReference type="PANTHER" id="PTHR45752">
    <property type="entry name" value="LEUCINE-RICH REPEAT-CONTAINING"/>
    <property type="match status" value="1"/>
</dbReference>
<accession>A0A7X9S227</accession>
<keyword evidence="2" id="KW-1185">Reference proteome</keyword>
<gene>
    <name evidence="1" type="ORF">HHU12_32590</name>
</gene>
<name>A0A7X9S227_9BACT</name>
<sequence length="974" mass="112816">MDRYQYNFTSQAYGNFRYDENGIYITQKNTEKIKYVLATIKAVEIEFRRNQLSNLKEEDANHFLEKLAEVGNYEYFQIQRGGKFSKIPENLKNHDLWYLDISMNGTCDLRHILPFLDKLQVLEIQAEKVITGDLSALKNLTKINIEADQWVDDHQAESISNIDTLSLKITQLSHYKFTLKNCNKLQTFKVHSDKIDISELNPKNNASVEEIEIKAEEILGIENVFEFKQLQKLLICGNVGKEFPDKSDQFEVLRTLDLDLIDCEKIPLKIKCTLSDLNLQIPESIHDFDSGILEINAEEIRVSGNLSNIPSDKEVTLSPYTKELIFISELQDEIHLPTFSGDQLQKLYLSVPILRDFDRCFKSFPRLSELRHYHLASDISLGRFEQLRDVRIFQDSNEGGIYAIQFGENLKLKNLNLGDIKSVLDINDFPSNIENLDLERCYQFRDIVPLKKFPNLSRLQIEISQGISQSENRILPTVLDISKDKLPSLDTIKVYSPSINHITKSIIQFSKLSFIYHEKEENIFNRFSNYFDMLWDLNRTKHILSQEEKDYLAEVMVYAYDTPLGYEAVCNTLKLHKYSNKNMQLLLEDSIPLFNPDKKELSEFLGQNKKIAFLGTTGATKTQLKQDAKSLNWAPTNKVDQADLIILGKKHLFKVFPKEGTYFYTEKAFAEACKEEAPKYLETNSEENQGFVDNIKTLIHSGSSENLLLALELMKSGGMPDALRDEAFFIAKCSTDTKVKTKYKNFLKGSATQGEKNFFSLMLTKKGENNIGIYNQMARSLSPKLLDQFLELFYVKHKNFWIEALKGLRSNKAMRRRIIDSDLFDQLSRRPSSLGHIFKIPLYKEELEYILSHRMFGSNLGRINITVIDELSEKLLEFPNIKYVTINNIDAIEFENIICKLTKIQELTIDHFSGDKVPSSITALKNLKKIYVTNFDKKHVELPKEIFELKKLKEVVYNGTVYNNWQEEKLNFQF</sequence>
<dbReference type="SUPFAM" id="SSF52058">
    <property type="entry name" value="L domain-like"/>
    <property type="match status" value="2"/>
</dbReference>
<organism evidence="1 2">
    <name type="scientific">Flammeovirga aprica JL-4</name>
    <dbReference type="NCBI Taxonomy" id="694437"/>
    <lineage>
        <taxon>Bacteria</taxon>
        <taxon>Pseudomonadati</taxon>
        <taxon>Bacteroidota</taxon>
        <taxon>Cytophagia</taxon>
        <taxon>Cytophagales</taxon>
        <taxon>Flammeovirgaceae</taxon>
        <taxon>Flammeovirga</taxon>
    </lineage>
</organism>
<dbReference type="AlphaFoldDB" id="A0A7X9S227"/>
<dbReference type="InterPro" id="IPR032675">
    <property type="entry name" value="LRR_dom_sf"/>
</dbReference>
<dbReference type="RefSeq" id="WP_169660913.1">
    <property type="nucleotide sequence ID" value="NZ_JABANE010000202.1"/>
</dbReference>
<dbReference type="Gene3D" id="3.80.10.10">
    <property type="entry name" value="Ribonuclease Inhibitor"/>
    <property type="match status" value="3"/>
</dbReference>
<protein>
    <recommendedName>
        <fullName evidence="3">Leucine-rich repeat domain-containing protein</fullName>
    </recommendedName>
</protein>
<evidence type="ECO:0000313" key="2">
    <source>
        <dbReference type="Proteomes" id="UP000576082"/>
    </source>
</evidence>
<evidence type="ECO:0008006" key="3">
    <source>
        <dbReference type="Google" id="ProtNLM"/>
    </source>
</evidence>
<dbReference type="PANTHER" id="PTHR45752:SF187">
    <property type="entry name" value="LEUCINE-RICH REPEAT AND IQ DOMAIN-CONTAINING PROTEIN 4"/>
    <property type="match status" value="1"/>
</dbReference>
<proteinExistence type="predicted"/>
<comment type="caution">
    <text evidence="1">The sequence shown here is derived from an EMBL/GenBank/DDBJ whole genome shotgun (WGS) entry which is preliminary data.</text>
</comment>
<dbReference type="InterPro" id="IPR050715">
    <property type="entry name" value="LRR-SigEffector_domain"/>
</dbReference>
<evidence type="ECO:0000313" key="1">
    <source>
        <dbReference type="EMBL" id="NME72742.1"/>
    </source>
</evidence>
<dbReference type="Proteomes" id="UP000576082">
    <property type="component" value="Unassembled WGS sequence"/>
</dbReference>
<dbReference type="EMBL" id="JABANE010000202">
    <property type="protein sequence ID" value="NME72742.1"/>
    <property type="molecule type" value="Genomic_DNA"/>
</dbReference>